<evidence type="ECO:0000256" key="1">
    <source>
        <dbReference type="ARBA" id="ARBA00005801"/>
    </source>
</evidence>
<comment type="caution">
    <text evidence="5">The sequence shown here is derived from an EMBL/GenBank/DDBJ whole genome shotgun (WGS) entry which is preliminary data.</text>
</comment>
<keyword evidence="3" id="KW-0812">Transmembrane</keyword>
<feature type="transmembrane region" description="Helical" evidence="3">
    <location>
        <begin position="90"/>
        <end position="111"/>
    </location>
</feature>
<reference evidence="5 6" key="1">
    <citation type="journal article" date="2017" name="Int. J. Syst. Evol. Microbiol.">
        <title>Gemmobacter straminiformis sp. nov., isolated from an artificial fountain.</title>
        <authorList>
            <person name="Kang J.Y."/>
            <person name="Kim M.J."/>
            <person name="Chun J."/>
            <person name="Son K.P."/>
            <person name="Jahng K.Y."/>
        </authorList>
    </citation>
    <scope>NUCLEOTIDE SEQUENCE [LARGE SCALE GENOMIC DNA]</scope>
    <source>
        <strain evidence="5 6">CAM-8</strain>
    </source>
</reference>
<evidence type="ECO:0000256" key="2">
    <source>
        <dbReference type="RuleBase" id="RU003793"/>
    </source>
</evidence>
<gene>
    <name evidence="5" type="ORF">H7F16_13525</name>
</gene>
<protein>
    <submittedName>
        <fullName evidence="5">Prepilin peptidase</fullName>
    </submittedName>
</protein>
<dbReference type="InterPro" id="IPR000045">
    <property type="entry name" value="Prepilin_IV_endopep_pep"/>
</dbReference>
<evidence type="ECO:0000313" key="6">
    <source>
        <dbReference type="Proteomes" id="UP000555411"/>
    </source>
</evidence>
<dbReference type="RefSeq" id="WP_185798162.1">
    <property type="nucleotide sequence ID" value="NZ_JACLQD010000004.1"/>
</dbReference>
<keyword evidence="3" id="KW-1133">Transmembrane helix</keyword>
<sequence>MTGKRTPWPVIAGWLSTADRRLALGAALLSGLGAASLGAQANAVLAVAFLGGIAILLMLIDARHFLLPDRLSLPLIPLGLLFTGPDPDTLIARLLAALALWVGLTVFAVLARRAKGGDAFGQGDVKLIAIAGLWLSADNIAPFILCAALSAIGAYATRVMAGSGGKDRRIAFGAYLAPALLLMVLLQLAFRA</sequence>
<dbReference type="PANTHER" id="PTHR30487:SF0">
    <property type="entry name" value="PREPILIN LEADER PEPTIDASE_N-METHYLTRANSFERASE-RELATED"/>
    <property type="match status" value="1"/>
</dbReference>
<evidence type="ECO:0000256" key="3">
    <source>
        <dbReference type="SAM" id="Phobius"/>
    </source>
</evidence>
<feature type="domain" description="Prepilin type IV endopeptidase peptidase" evidence="4">
    <location>
        <begin position="49"/>
        <end position="152"/>
    </location>
</feature>
<accession>A0A842IBQ7</accession>
<dbReference type="Proteomes" id="UP000555411">
    <property type="component" value="Unassembled WGS sequence"/>
</dbReference>
<dbReference type="Pfam" id="PF01478">
    <property type="entry name" value="Peptidase_A24"/>
    <property type="match status" value="1"/>
</dbReference>
<dbReference type="AlphaFoldDB" id="A0A842IBQ7"/>
<feature type="transmembrane region" description="Helical" evidence="3">
    <location>
        <begin position="43"/>
        <end position="60"/>
    </location>
</feature>
<feature type="transmembrane region" description="Helical" evidence="3">
    <location>
        <begin position="169"/>
        <end position="190"/>
    </location>
</feature>
<evidence type="ECO:0000313" key="5">
    <source>
        <dbReference type="EMBL" id="MBC2836534.1"/>
    </source>
</evidence>
<dbReference type="PANTHER" id="PTHR30487">
    <property type="entry name" value="TYPE 4 PREPILIN-LIKE PROTEINS LEADER PEPTIDE-PROCESSING ENZYME"/>
    <property type="match status" value="1"/>
</dbReference>
<dbReference type="PRINTS" id="PR00864">
    <property type="entry name" value="PREPILNPTASE"/>
</dbReference>
<name>A0A842IBQ7_9RHOB</name>
<comment type="similarity">
    <text evidence="1 2">Belongs to the peptidase A24 family.</text>
</comment>
<proteinExistence type="inferred from homology"/>
<keyword evidence="3" id="KW-0472">Membrane</keyword>
<dbReference type="InterPro" id="IPR050882">
    <property type="entry name" value="Prepilin_peptidase/N-MTase"/>
</dbReference>
<dbReference type="GO" id="GO:0004190">
    <property type="term" value="F:aspartic-type endopeptidase activity"/>
    <property type="evidence" value="ECO:0007669"/>
    <property type="project" value="InterPro"/>
</dbReference>
<dbReference type="GO" id="GO:0006465">
    <property type="term" value="P:signal peptide processing"/>
    <property type="evidence" value="ECO:0007669"/>
    <property type="project" value="TreeGrafter"/>
</dbReference>
<keyword evidence="6" id="KW-1185">Reference proteome</keyword>
<feature type="transmembrane region" description="Helical" evidence="3">
    <location>
        <begin position="132"/>
        <end position="157"/>
    </location>
</feature>
<dbReference type="GO" id="GO:0005886">
    <property type="term" value="C:plasma membrane"/>
    <property type="evidence" value="ECO:0007669"/>
    <property type="project" value="TreeGrafter"/>
</dbReference>
<evidence type="ECO:0000259" key="4">
    <source>
        <dbReference type="Pfam" id="PF01478"/>
    </source>
</evidence>
<organism evidence="5 6">
    <name type="scientific">Paragemmobacter straminiformis</name>
    <dbReference type="NCBI Taxonomy" id="2045119"/>
    <lineage>
        <taxon>Bacteria</taxon>
        <taxon>Pseudomonadati</taxon>
        <taxon>Pseudomonadota</taxon>
        <taxon>Alphaproteobacteria</taxon>
        <taxon>Rhodobacterales</taxon>
        <taxon>Paracoccaceae</taxon>
        <taxon>Paragemmobacter</taxon>
    </lineage>
</organism>
<dbReference type="EMBL" id="JACLQD010000004">
    <property type="protein sequence ID" value="MBC2836534.1"/>
    <property type="molecule type" value="Genomic_DNA"/>
</dbReference>
<dbReference type="Gene3D" id="1.20.120.1220">
    <property type="match status" value="1"/>
</dbReference>
<dbReference type="InterPro" id="IPR014032">
    <property type="entry name" value="Peptidase_A24A_bac"/>
</dbReference>